<organism evidence="1 2">
    <name type="scientific">Anopheles atroparvus</name>
    <name type="common">European mosquito</name>
    <dbReference type="NCBI Taxonomy" id="41427"/>
    <lineage>
        <taxon>Eukaryota</taxon>
        <taxon>Metazoa</taxon>
        <taxon>Ecdysozoa</taxon>
        <taxon>Arthropoda</taxon>
        <taxon>Hexapoda</taxon>
        <taxon>Insecta</taxon>
        <taxon>Pterygota</taxon>
        <taxon>Neoptera</taxon>
        <taxon>Endopterygota</taxon>
        <taxon>Diptera</taxon>
        <taxon>Nematocera</taxon>
        <taxon>Culicoidea</taxon>
        <taxon>Culicidae</taxon>
        <taxon>Anophelinae</taxon>
        <taxon>Anopheles</taxon>
    </lineage>
</organism>
<accession>A0AAG5D8G0</accession>
<reference evidence="1" key="1">
    <citation type="submission" date="2024-04" db="UniProtKB">
        <authorList>
            <consortium name="EnsemblMetazoa"/>
        </authorList>
    </citation>
    <scope>IDENTIFICATION</scope>
    <source>
        <strain evidence="1">EBRO</strain>
    </source>
</reference>
<protein>
    <submittedName>
        <fullName evidence="1">Uncharacterized protein</fullName>
    </submittedName>
</protein>
<sequence length="87" mass="10164">MQSAPELRKRHVERRTVRVVRRQVHLGHWQPLAVFRHVHTDHHLVPVRPGVRYTVLRGHDPEPADDGAAAPEYMVPEHADLVWDFLD</sequence>
<dbReference type="Proteomes" id="UP000075880">
    <property type="component" value="Unassembled WGS sequence"/>
</dbReference>
<name>A0AAG5D8G0_ANOAO</name>
<keyword evidence="2" id="KW-1185">Reference proteome</keyword>
<dbReference type="AlphaFoldDB" id="A0AAG5D8G0"/>
<proteinExistence type="predicted"/>
<evidence type="ECO:0000313" key="2">
    <source>
        <dbReference type="Proteomes" id="UP000075880"/>
    </source>
</evidence>
<evidence type="ECO:0000313" key="1">
    <source>
        <dbReference type="EnsemblMetazoa" id="ENSAATROPP007597"/>
    </source>
</evidence>
<dbReference type="EnsemblMetazoa" id="ENSAATROPT008439">
    <property type="protein sequence ID" value="ENSAATROPP007597"/>
    <property type="gene ID" value="ENSAATROPG006880"/>
</dbReference>